<dbReference type="Gene3D" id="3.40.30.10">
    <property type="entry name" value="Glutaredoxin"/>
    <property type="match status" value="1"/>
</dbReference>
<keyword evidence="7 11" id="KW-0472">Membrane</keyword>
<dbReference type="InterPro" id="IPR038354">
    <property type="entry name" value="VKOR_sf"/>
</dbReference>
<accession>A0A8X8WGR2</accession>
<dbReference type="SMART" id="SM00756">
    <property type="entry name" value="VKc"/>
    <property type="match status" value="1"/>
</dbReference>
<protein>
    <recommendedName>
        <fullName evidence="12">Vitamin K epoxide reductase domain-containing protein</fullName>
    </recommendedName>
</protein>
<evidence type="ECO:0000256" key="9">
    <source>
        <dbReference type="ARBA" id="ARBA00023284"/>
    </source>
</evidence>
<evidence type="ECO:0000313" key="13">
    <source>
        <dbReference type="EMBL" id="KAG6394405.1"/>
    </source>
</evidence>
<reference evidence="13" key="1">
    <citation type="submission" date="2018-01" db="EMBL/GenBank/DDBJ databases">
        <authorList>
            <person name="Mao J.F."/>
        </authorList>
    </citation>
    <scope>NUCLEOTIDE SEQUENCE</scope>
    <source>
        <strain evidence="13">Huo1</strain>
        <tissue evidence="13">Leaf</tissue>
    </source>
</reference>
<dbReference type="GO" id="GO:0016491">
    <property type="term" value="F:oxidoreductase activity"/>
    <property type="evidence" value="ECO:0007669"/>
    <property type="project" value="UniProtKB-KW"/>
</dbReference>
<feature type="transmembrane region" description="Helical" evidence="11">
    <location>
        <begin position="123"/>
        <end position="143"/>
    </location>
</feature>
<proteinExistence type="inferred from homology"/>
<keyword evidence="4" id="KW-0874">Quinone</keyword>
<feature type="domain" description="Vitamin K epoxide reductase" evidence="12">
    <location>
        <begin position="68"/>
        <end position="207"/>
    </location>
</feature>
<gene>
    <name evidence="13" type="ORF">SASPL_144989</name>
</gene>
<dbReference type="PANTHER" id="PTHR34573">
    <property type="entry name" value="VKC DOMAIN-CONTAINING PROTEIN"/>
    <property type="match status" value="1"/>
</dbReference>
<keyword evidence="14" id="KW-1185">Reference proteome</keyword>
<comment type="similarity">
    <text evidence="2">Belongs to the VKOR family.</text>
</comment>
<comment type="caution">
    <text evidence="13">The sequence shown here is derived from an EMBL/GenBank/DDBJ whole genome shotgun (WGS) entry which is preliminary data.</text>
</comment>
<organism evidence="13">
    <name type="scientific">Salvia splendens</name>
    <name type="common">Scarlet sage</name>
    <dbReference type="NCBI Taxonomy" id="180675"/>
    <lineage>
        <taxon>Eukaryota</taxon>
        <taxon>Viridiplantae</taxon>
        <taxon>Streptophyta</taxon>
        <taxon>Embryophyta</taxon>
        <taxon>Tracheophyta</taxon>
        <taxon>Spermatophyta</taxon>
        <taxon>Magnoliopsida</taxon>
        <taxon>eudicotyledons</taxon>
        <taxon>Gunneridae</taxon>
        <taxon>Pentapetalae</taxon>
        <taxon>asterids</taxon>
        <taxon>lamiids</taxon>
        <taxon>Lamiales</taxon>
        <taxon>Lamiaceae</taxon>
        <taxon>Nepetoideae</taxon>
        <taxon>Mentheae</taxon>
        <taxon>Salviinae</taxon>
        <taxon>Salvia</taxon>
        <taxon>Salvia subgen. Calosphace</taxon>
        <taxon>core Calosphace</taxon>
    </lineage>
</organism>
<dbReference type="GO" id="GO:0048038">
    <property type="term" value="F:quinone binding"/>
    <property type="evidence" value="ECO:0007669"/>
    <property type="project" value="UniProtKB-KW"/>
</dbReference>
<comment type="subcellular location">
    <subcellularLocation>
        <location evidence="1">Membrane</location>
        <topology evidence="1">Multi-pass membrane protein</topology>
    </subcellularLocation>
</comment>
<keyword evidence="5 11" id="KW-1133">Transmembrane helix</keyword>
<evidence type="ECO:0000256" key="8">
    <source>
        <dbReference type="ARBA" id="ARBA00023157"/>
    </source>
</evidence>
<dbReference type="Pfam" id="PF07884">
    <property type="entry name" value="VKOR"/>
    <property type="match status" value="1"/>
</dbReference>
<reference evidence="13" key="2">
    <citation type="submission" date="2020-08" db="EMBL/GenBank/DDBJ databases">
        <title>Plant Genome Project.</title>
        <authorList>
            <person name="Zhang R.-G."/>
        </authorList>
    </citation>
    <scope>NUCLEOTIDE SEQUENCE</scope>
    <source>
        <strain evidence="13">Huo1</strain>
        <tissue evidence="13">Leaf</tissue>
    </source>
</reference>
<dbReference type="InterPro" id="IPR044698">
    <property type="entry name" value="VKOR/LTO1"/>
</dbReference>
<keyword evidence="3 11" id="KW-0812">Transmembrane</keyword>
<evidence type="ECO:0000256" key="5">
    <source>
        <dbReference type="ARBA" id="ARBA00022989"/>
    </source>
</evidence>
<feature type="transmembrane region" description="Helical" evidence="11">
    <location>
        <begin position="155"/>
        <end position="173"/>
    </location>
</feature>
<dbReference type="Proteomes" id="UP000298416">
    <property type="component" value="Unassembled WGS sequence"/>
</dbReference>
<evidence type="ECO:0000256" key="3">
    <source>
        <dbReference type="ARBA" id="ARBA00022692"/>
    </source>
</evidence>
<dbReference type="PANTHER" id="PTHR34573:SF1">
    <property type="entry name" value="VITAMIN K EPOXIDE REDUCTASE DOMAIN-CONTAINING PROTEIN"/>
    <property type="match status" value="1"/>
</dbReference>
<feature type="transmembrane region" description="Helical" evidence="11">
    <location>
        <begin position="216"/>
        <end position="237"/>
    </location>
</feature>
<evidence type="ECO:0000256" key="7">
    <source>
        <dbReference type="ARBA" id="ARBA00023136"/>
    </source>
</evidence>
<feature type="transmembrane region" description="Helical" evidence="11">
    <location>
        <begin position="185"/>
        <end position="204"/>
    </location>
</feature>
<evidence type="ECO:0000256" key="4">
    <source>
        <dbReference type="ARBA" id="ARBA00022719"/>
    </source>
</evidence>
<feature type="region of interest" description="Disordered" evidence="10">
    <location>
        <begin position="1"/>
        <end position="22"/>
    </location>
</feature>
<dbReference type="CDD" id="cd12916">
    <property type="entry name" value="VKOR_1"/>
    <property type="match status" value="1"/>
</dbReference>
<dbReference type="EMBL" id="PNBA02000017">
    <property type="protein sequence ID" value="KAG6394405.1"/>
    <property type="molecule type" value="Genomic_DNA"/>
</dbReference>
<dbReference type="GO" id="GO:0016020">
    <property type="term" value="C:membrane"/>
    <property type="evidence" value="ECO:0007669"/>
    <property type="project" value="UniProtKB-SubCell"/>
</dbReference>
<evidence type="ECO:0000259" key="12">
    <source>
        <dbReference type="SMART" id="SM00756"/>
    </source>
</evidence>
<feature type="transmembrane region" description="Helical" evidence="11">
    <location>
        <begin position="63"/>
        <end position="84"/>
    </location>
</feature>
<keyword evidence="9" id="KW-0676">Redox-active center</keyword>
<keyword evidence="8" id="KW-1015">Disulfide bond</keyword>
<evidence type="ECO:0000256" key="10">
    <source>
        <dbReference type="SAM" id="MobiDB-lite"/>
    </source>
</evidence>
<name>A0A8X8WGR2_SALSN</name>
<dbReference type="Gene3D" id="1.20.1440.130">
    <property type="entry name" value="VKOR domain"/>
    <property type="match status" value="1"/>
</dbReference>
<feature type="compositionally biased region" description="Low complexity" evidence="10">
    <location>
        <begin position="1"/>
        <end position="15"/>
    </location>
</feature>
<dbReference type="AlphaFoldDB" id="A0A8X8WGR2"/>
<evidence type="ECO:0000256" key="2">
    <source>
        <dbReference type="ARBA" id="ARBA00006214"/>
    </source>
</evidence>
<dbReference type="InterPro" id="IPR012932">
    <property type="entry name" value="VKOR"/>
</dbReference>
<evidence type="ECO:0000313" key="14">
    <source>
        <dbReference type="Proteomes" id="UP000298416"/>
    </source>
</evidence>
<sequence length="437" mass="47575">MSSTSFLTKSPSSLPRQLLTSPPHPQLSASLFKKRASNHRLLMLKVSCDSAGSQRTAKSDSSAASAGLISAYGWCAALGGVGFLETAYLTLANSEALCPIGEGSCDGILNNHFASILGVPLPLYGMAAYGLVAILGLGQHIGFQNTPFDVKKTDADTVLVGMTTSMAVAATYFLYTLSTEFGGESWLYCLTSSALTFSLFLITIKNLGIDRIKEMLGSKLCMASLLIIALAASYNVFQPVSSSFAMTELPYVEKEITTESSPLAISLAKHLHSTGARLYGAFWCSHCVHQKVVYTVTLEQKIRISDLLKVSIFGREATKLLDYVECYPDGLKAGTKMAEACYGIDLKYFPSWEINGQVQTPLHLSQIFLPSWFSYRISMDLCICQKSALMKCFILLVVVSLHTLISNLLRWPQVFSGEKPLEELATLSGMKLEELSH</sequence>
<evidence type="ECO:0000256" key="1">
    <source>
        <dbReference type="ARBA" id="ARBA00004141"/>
    </source>
</evidence>
<evidence type="ECO:0000256" key="6">
    <source>
        <dbReference type="ARBA" id="ARBA00023002"/>
    </source>
</evidence>
<keyword evidence="6" id="KW-0560">Oxidoreductase</keyword>
<evidence type="ECO:0000256" key="11">
    <source>
        <dbReference type="SAM" id="Phobius"/>
    </source>
</evidence>